<accession>A0AAU9VW09</accession>
<sequence>MSKTRPITTFFQPVKSSEIENETVNGEEAEAEAMEFENVELSDFDAEVLVEGPVSSGVMEDLNNDVSPKIKEVLFDYVNLHKTTAESIANAILSSLAENNINVLFARRQAYDGASAMSSEACGVQGRIRRIAPMAMYTHCNSHVLNLSVAAPCTLTSVKNMIGTLNETFLFFHFSPKRERFLEQVLEKCGSTSRTEKLKGLCKT</sequence>
<reference evidence="1 2" key="1">
    <citation type="submission" date="2022-05" db="EMBL/GenBank/DDBJ databases">
        <authorList>
            <consortium name="Genoscope - CEA"/>
            <person name="William W."/>
        </authorList>
    </citation>
    <scope>NUCLEOTIDE SEQUENCE [LARGE SCALE GENOMIC DNA]</scope>
</reference>
<proteinExistence type="predicted"/>
<dbReference type="EMBL" id="CALNXJ010000005">
    <property type="protein sequence ID" value="CAH3040535.1"/>
    <property type="molecule type" value="Genomic_DNA"/>
</dbReference>
<dbReference type="PANTHER" id="PTHR45749">
    <property type="match status" value="1"/>
</dbReference>
<dbReference type="Proteomes" id="UP001159428">
    <property type="component" value="Unassembled WGS sequence"/>
</dbReference>
<evidence type="ECO:0000313" key="1">
    <source>
        <dbReference type="EMBL" id="CAH3040535.1"/>
    </source>
</evidence>
<protein>
    <submittedName>
        <fullName evidence="1">Uncharacterized protein</fullName>
    </submittedName>
</protein>
<name>A0AAU9VW09_9CNID</name>
<comment type="caution">
    <text evidence="1">The sequence shown here is derived from an EMBL/GenBank/DDBJ whole genome shotgun (WGS) entry which is preliminary data.</text>
</comment>
<gene>
    <name evidence="1" type="ORF">PMEA_00026094</name>
</gene>
<dbReference type="PANTHER" id="PTHR45749:SF21">
    <property type="entry name" value="DUF4371 DOMAIN-CONTAINING PROTEIN"/>
    <property type="match status" value="1"/>
</dbReference>
<keyword evidence="2" id="KW-1185">Reference proteome</keyword>
<organism evidence="1 2">
    <name type="scientific">Pocillopora meandrina</name>
    <dbReference type="NCBI Taxonomy" id="46732"/>
    <lineage>
        <taxon>Eukaryota</taxon>
        <taxon>Metazoa</taxon>
        <taxon>Cnidaria</taxon>
        <taxon>Anthozoa</taxon>
        <taxon>Hexacorallia</taxon>
        <taxon>Scleractinia</taxon>
        <taxon>Astrocoeniina</taxon>
        <taxon>Pocilloporidae</taxon>
        <taxon>Pocillopora</taxon>
    </lineage>
</organism>
<dbReference type="AlphaFoldDB" id="A0AAU9VW09"/>
<evidence type="ECO:0000313" key="2">
    <source>
        <dbReference type="Proteomes" id="UP001159428"/>
    </source>
</evidence>